<dbReference type="STRING" id="28094.SAMN06295900_10891"/>
<dbReference type="Gene3D" id="3.40.50.1820">
    <property type="entry name" value="alpha/beta hydrolase"/>
    <property type="match status" value="1"/>
</dbReference>
<dbReference type="InterPro" id="IPR050309">
    <property type="entry name" value="Type-B_Carboxylest/Lipase"/>
</dbReference>
<accession>A0A1X7FAH3</accession>
<sequence length="562" mass="60421">MKPLDRSKLGASAAALALVLMQALPTNACASPTPAAPRVQLHQGEIEGLRAQAGSAQLRVFLGVPYAAPPVGAYRWQAPQPVARWASVRDTARFAPRCMQLPRYRSTFRSTGMSEDCLYLNVWTPAASEREKRPVLVYFHGGGFDAGDGSEPRYDGAQLASRGIVTVTVNYRLGVFGFLAHPDAASESASGTAGNYGLLDQLAALRWVRDNIARFGGDPGQVTIGGAAAGAISVSAHMASPLSRGLFARAFGESGGAFLPTKLWSRADAEQAAGQYAETMQAGSLQALRAIGAERLLEATGPADHPAYPFWPHVDGSFLTHTPESAFRTGAQAKVPLLLGTNGQEQSYRLVLDTPSPSPESWRTTLRVLFGEHADEALTYYPGTHAAEVMRSATELAGDLFVGHSTWRWMELHRLTGNAAVYFYRYAHPRSPAHGAGNAAAQEEAAAGAAHGAEIEYLLGNLALVGGDWQPADHEVSKTFSGYLERFIKSGDPNHGERPNFSAQIVDDDRQAPAALPSWPAVDSRRDGIPRQTIGTQTSTDRANLTARHAFMQRFFAERLDE</sequence>
<dbReference type="RefSeq" id="WP_085228436.1">
    <property type="nucleotide sequence ID" value="NZ_BSQD01000010.1"/>
</dbReference>
<dbReference type="SUPFAM" id="SSF53474">
    <property type="entry name" value="alpha/beta-Hydrolases"/>
    <property type="match status" value="1"/>
</dbReference>
<reference evidence="4" key="1">
    <citation type="submission" date="2017-04" db="EMBL/GenBank/DDBJ databases">
        <authorList>
            <person name="Varghese N."/>
            <person name="Submissions S."/>
        </authorList>
    </citation>
    <scope>NUCLEOTIDE SEQUENCE [LARGE SCALE GENOMIC DNA]</scope>
    <source>
        <strain evidence="4">Ballard 720</strain>
    </source>
</reference>
<dbReference type="AlphaFoldDB" id="A0A1X7FAH3"/>
<dbReference type="InterPro" id="IPR029058">
    <property type="entry name" value="AB_hydrolase_fold"/>
</dbReference>
<evidence type="ECO:0000256" key="1">
    <source>
        <dbReference type="SAM" id="SignalP"/>
    </source>
</evidence>
<organism evidence="3 4">
    <name type="scientific">Trinickia caryophylli</name>
    <name type="common">Paraburkholderia caryophylli</name>
    <dbReference type="NCBI Taxonomy" id="28094"/>
    <lineage>
        <taxon>Bacteria</taxon>
        <taxon>Pseudomonadati</taxon>
        <taxon>Pseudomonadota</taxon>
        <taxon>Betaproteobacteria</taxon>
        <taxon>Burkholderiales</taxon>
        <taxon>Burkholderiaceae</taxon>
        <taxon>Trinickia</taxon>
    </lineage>
</organism>
<keyword evidence="1" id="KW-0732">Signal</keyword>
<evidence type="ECO:0000259" key="2">
    <source>
        <dbReference type="Pfam" id="PF00135"/>
    </source>
</evidence>
<protein>
    <submittedName>
        <fullName evidence="3">Para-nitrobenzyl esterase</fullName>
    </submittedName>
</protein>
<dbReference type="InterPro" id="IPR019819">
    <property type="entry name" value="Carboxylesterase_B_CS"/>
</dbReference>
<dbReference type="InterPro" id="IPR002018">
    <property type="entry name" value="CarbesteraseB"/>
</dbReference>
<proteinExistence type="predicted"/>
<keyword evidence="4" id="KW-1185">Reference proteome</keyword>
<dbReference type="EMBL" id="FXAH01000008">
    <property type="protein sequence ID" value="SMF48784.1"/>
    <property type="molecule type" value="Genomic_DNA"/>
</dbReference>
<feature type="signal peptide" evidence="1">
    <location>
        <begin position="1"/>
        <end position="30"/>
    </location>
</feature>
<feature type="domain" description="Carboxylesterase type B" evidence="2">
    <location>
        <begin position="36"/>
        <end position="520"/>
    </location>
</feature>
<evidence type="ECO:0000313" key="4">
    <source>
        <dbReference type="Proteomes" id="UP000192911"/>
    </source>
</evidence>
<gene>
    <name evidence="3" type="ORF">SAMN06295900_10891</name>
</gene>
<dbReference type="Pfam" id="PF00135">
    <property type="entry name" value="COesterase"/>
    <property type="match status" value="1"/>
</dbReference>
<evidence type="ECO:0000313" key="3">
    <source>
        <dbReference type="EMBL" id="SMF48784.1"/>
    </source>
</evidence>
<dbReference type="GeneID" id="95550255"/>
<dbReference type="Proteomes" id="UP000192911">
    <property type="component" value="Unassembled WGS sequence"/>
</dbReference>
<name>A0A1X7FAH3_TRICW</name>
<dbReference type="OrthoDB" id="9775851at2"/>
<dbReference type="PANTHER" id="PTHR11559">
    <property type="entry name" value="CARBOXYLESTERASE"/>
    <property type="match status" value="1"/>
</dbReference>
<dbReference type="PROSITE" id="PS00941">
    <property type="entry name" value="CARBOXYLESTERASE_B_2"/>
    <property type="match status" value="1"/>
</dbReference>
<feature type="chain" id="PRO_5012710795" evidence="1">
    <location>
        <begin position="31"/>
        <end position="562"/>
    </location>
</feature>